<dbReference type="Gene3D" id="2.60.120.200">
    <property type="match status" value="1"/>
</dbReference>
<organism evidence="1 2">
    <name type="scientific">Microcystis aeruginosa PCC 9809</name>
    <dbReference type="NCBI Taxonomy" id="1160285"/>
    <lineage>
        <taxon>Bacteria</taxon>
        <taxon>Bacillati</taxon>
        <taxon>Cyanobacteriota</taxon>
        <taxon>Cyanophyceae</taxon>
        <taxon>Oscillatoriophycideae</taxon>
        <taxon>Chroococcales</taxon>
        <taxon>Microcystaceae</taxon>
        <taxon>Microcystis</taxon>
    </lineage>
</organism>
<dbReference type="SUPFAM" id="SSF49899">
    <property type="entry name" value="Concanavalin A-like lectins/glucanases"/>
    <property type="match status" value="1"/>
</dbReference>
<accession>I4I1T5</accession>
<dbReference type="Proteomes" id="UP000004775">
    <property type="component" value="Unassembled WGS sequence"/>
</dbReference>
<evidence type="ECO:0008006" key="3">
    <source>
        <dbReference type="Google" id="ProtNLM"/>
    </source>
</evidence>
<dbReference type="HOGENOM" id="CLU_1174331_0_0_3"/>
<dbReference type="InterPro" id="IPR013320">
    <property type="entry name" value="ConA-like_dom_sf"/>
</dbReference>
<evidence type="ECO:0000313" key="2">
    <source>
        <dbReference type="Proteomes" id="UP000004775"/>
    </source>
</evidence>
<evidence type="ECO:0000313" key="1">
    <source>
        <dbReference type="EMBL" id="CCI28259.1"/>
    </source>
</evidence>
<dbReference type="EMBL" id="CAIO01000445">
    <property type="protein sequence ID" value="CCI28259.1"/>
    <property type="molecule type" value="Genomic_DNA"/>
</dbReference>
<reference evidence="1 2" key="1">
    <citation type="submission" date="2012-04" db="EMBL/GenBank/DDBJ databases">
        <authorList>
            <person name="Genoscope - CEA"/>
        </authorList>
    </citation>
    <scope>NUCLEOTIDE SEQUENCE [LARGE SCALE GENOMIC DNA]</scope>
    <source>
        <strain evidence="1 2">9809</strain>
    </source>
</reference>
<comment type="caution">
    <text evidence="1">The sequence shown here is derived from an EMBL/GenBank/DDBJ whole genome shotgun (WGS) entry which is preliminary data.</text>
</comment>
<name>I4I1T5_MICAE</name>
<dbReference type="Pfam" id="PF13385">
    <property type="entry name" value="Laminin_G_3"/>
    <property type="match status" value="1"/>
</dbReference>
<gene>
    <name evidence="1" type="ORF">MICAH_50003</name>
</gene>
<dbReference type="AlphaFoldDB" id="I4I1T5"/>
<protein>
    <recommendedName>
        <fullName evidence="3">LamG-like jellyroll fold domain-containing protein</fullName>
    </recommendedName>
</protein>
<sequence length="236" mass="26416">MIDCFNVERSNDGLFNTKGTQLYTSPDPQYQSSVLERQPGTDSFTDKPLIPLVSKSGYAESALNFDGKDDYVELPPECIPTGKEITISFWAFGGEKLPSDNSVLEALDANNVRVFNIHLPWGDSKIFFDCGGSGRDYDRAFKVAQASDFKGDWTHWAFTKNAATGEMKIYLNGKLWYSETGKTITLTKATKVRLGSMISGNYYNGSLDEVRIWNRCRTQSEIQADKLNGFYFGSPI</sequence>
<proteinExistence type="predicted"/>